<name>A0ABM8B012_9BACT</name>
<dbReference type="InterPro" id="IPR004358">
    <property type="entry name" value="Sig_transdc_His_kin-like_C"/>
</dbReference>
<dbReference type="GO" id="GO:0016301">
    <property type="term" value="F:kinase activity"/>
    <property type="evidence" value="ECO:0007669"/>
    <property type="project" value="UniProtKB-KW"/>
</dbReference>
<feature type="transmembrane region" description="Helical" evidence="5">
    <location>
        <begin position="258"/>
        <end position="279"/>
    </location>
</feature>
<evidence type="ECO:0000256" key="4">
    <source>
        <dbReference type="SAM" id="Coils"/>
    </source>
</evidence>
<dbReference type="CDD" id="cd00130">
    <property type="entry name" value="PAS"/>
    <property type="match status" value="1"/>
</dbReference>
<dbReference type="SMART" id="SM00091">
    <property type="entry name" value="PAS"/>
    <property type="match status" value="1"/>
</dbReference>
<keyword evidence="4" id="KW-0175">Coiled coil</keyword>
<dbReference type="Proteomes" id="UP001317742">
    <property type="component" value="Chromosome"/>
</dbReference>
<keyword evidence="8" id="KW-0418">Kinase</keyword>
<evidence type="ECO:0000259" key="7">
    <source>
        <dbReference type="PROSITE" id="PS50112"/>
    </source>
</evidence>
<comment type="catalytic activity">
    <reaction evidence="1">
        <text>ATP + protein L-histidine = ADP + protein N-phospho-L-histidine.</text>
        <dbReference type="EC" id="2.7.13.3"/>
    </reaction>
</comment>
<dbReference type="InterPro" id="IPR000014">
    <property type="entry name" value="PAS"/>
</dbReference>
<protein>
    <recommendedName>
        <fullName evidence="2">histidine kinase</fullName>
        <ecNumber evidence="2">2.7.13.3</ecNumber>
    </recommendedName>
</protein>
<feature type="domain" description="PAS" evidence="7">
    <location>
        <begin position="297"/>
        <end position="366"/>
    </location>
</feature>
<organism evidence="8 9">
    <name type="scientific">Pseudodesulfovibrio nedwellii</name>
    <dbReference type="NCBI Taxonomy" id="2973072"/>
    <lineage>
        <taxon>Bacteria</taxon>
        <taxon>Pseudomonadati</taxon>
        <taxon>Thermodesulfobacteriota</taxon>
        <taxon>Desulfovibrionia</taxon>
        <taxon>Desulfovibrionales</taxon>
        <taxon>Desulfovibrionaceae</taxon>
    </lineage>
</organism>
<dbReference type="SUPFAM" id="SSF55874">
    <property type="entry name" value="ATPase domain of HSP90 chaperone/DNA topoisomerase II/histidine kinase"/>
    <property type="match status" value="1"/>
</dbReference>
<dbReference type="RefSeq" id="WP_281762899.1">
    <property type="nucleotide sequence ID" value="NZ_AP026709.1"/>
</dbReference>
<dbReference type="PANTHER" id="PTHR43065">
    <property type="entry name" value="SENSOR HISTIDINE KINASE"/>
    <property type="match status" value="1"/>
</dbReference>
<evidence type="ECO:0000256" key="3">
    <source>
        <dbReference type="ARBA" id="ARBA00022553"/>
    </source>
</evidence>
<keyword evidence="5" id="KW-1133">Transmembrane helix</keyword>
<dbReference type="InterPro" id="IPR003594">
    <property type="entry name" value="HATPase_dom"/>
</dbReference>
<keyword evidence="5" id="KW-0472">Membrane</keyword>
<dbReference type="SMART" id="SM00387">
    <property type="entry name" value="HATPase_c"/>
    <property type="match status" value="1"/>
</dbReference>
<keyword evidence="8" id="KW-0808">Transferase</keyword>
<accession>A0ABM8B012</accession>
<dbReference type="InterPro" id="IPR036890">
    <property type="entry name" value="HATPase_C_sf"/>
</dbReference>
<evidence type="ECO:0000256" key="2">
    <source>
        <dbReference type="ARBA" id="ARBA00012438"/>
    </source>
</evidence>
<dbReference type="NCBIfam" id="TIGR00229">
    <property type="entry name" value="sensory_box"/>
    <property type="match status" value="1"/>
</dbReference>
<dbReference type="EC" id="2.7.13.3" evidence="2"/>
<dbReference type="Gene3D" id="1.10.287.130">
    <property type="match status" value="1"/>
</dbReference>
<evidence type="ECO:0000256" key="1">
    <source>
        <dbReference type="ARBA" id="ARBA00000085"/>
    </source>
</evidence>
<dbReference type="PROSITE" id="PS50112">
    <property type="entry name" value="PAS"/>
    <property type="match status" value="1"/>
</dbReference>
<dbReference type="SUPFAM" id="SSF47384">
    <property type="entry name" value="Homodimeric domain of signal transducing histidine kinase"/>
    <property type="match status" value="1"/>
</dbReference>
<dbReference type="CDD" id="cd00082">
    <property type="entry name" value="HisKA"/>
    <property type="match status" value="1"/>
</dbReference>
<dbReference type="InterPro" id="IPR001638">
    <property type="entry name" value="Solute-binding_3/MltF_N"/>
</dbReference>
<dbReference type="InterPro" id="IPR035965">
    <property type="entry name" value="PAS-like_dom_sf"/>
</dbReference>
<dbReference type="Pfam" id="PF02518">
    <property type="entry name" value="HATPase_c"/>
    <property type="match status" value="1"/>
</dbReference>
<dbReference type="Gene3D" id="3.30.450.20">
    <property type="entry name" value="PAS domain"/>
    <property type="match status" value="1"/>
</dbReference>
<dbReference type="InterPro" id="IPR005467">
    <property type="entry name" value="His_kinase_dom"/>
</dbReference>
<evidence type="ECO:0000313" key="9">
    <source>
        <dbReference type="Proteomes" id="UP001317742"/>
    </source>
</evidence>
<dbReference type="SMART" id="SM00388">
    <property type="entry name" value="HisKA"/>
    <property type="match status" value="1"/>
</dbReference>
<dbReference type="PROSITE" id="PS50109">
    <property type="entry name" value="HIS_KIN"/>
    <property type="match status" value="1"/>
</dbReference>
<dbReference type="SUPFAM" id="SSF55785">
    <property type="entry name" value="PYP-like sensor domain (PAS domain)"/>
    <property type="match status" value="1"/>
</dbReference>
<proteinExistence type="predicted"/>
<reference evidence="8 9" key="1">
    <citation type="submission" date="2022-08" db="EMBL/GenBank/DDBJ databases">
        <title>Genome Sequence of the sulphate-reducing bacterium, Pseudodesulfovibrio sp. SYK.</title>
        <authorList>
            <person name="Kondo R."/>
            <person name="Kataoka T."/>
        </authorList>
    </citation>
    <scope>NUCLEOTIDE SEQUENCE [LARGE SCALE GENOMIC DNA]</scope>
    <source>
        <strain evidence="8 9">SYK</strain>
    </source>
</reference>
<dbReference type="Gene3D" id="3.40.190.10">
    <property type="entry name" value="Periplasmic binding protein-like II"/>
    <property type="match status" value="2"/>
</dbReference>
<dbReference type="Pfam" id="PF00497">
    <property type="entry name" value="SBP_bac_3"/>
    <property type="match status" value="1"/>
</dbReference>
<feature type="domain" description="Histidine kinase" evidence="6">
    <location>
        <begin position="433"/>
        <end position="642"/>
    </location>
</feature>
<evidence type="ECO:0000259" key="6">
    <source>
        <dbReference type="PROSITE" id="PS50109"/>
    </source>
</evidence>
<dbReference type="Gene3D" id="3.30.565.10">
    <property type="entry name" value="Histidine kinase-like ATPase, C-terminal domain"/>
    <property type="match status" value="1"/>
</dbReference>
<keyword evidence="3" id="KW-0597">Phosphoprotein</keyword>
<dbReference type="PRINTS" id="PR00344">
    <property type="entry name" value="BCTRLSENSOR"/>
</dbReference>
<dbReference type="SMART" id="SM00062">
    <property type="entry name" value="PBPb"/>
    <property type="match status" value="1"/>
</dbReference>
<dbReference type="CDD" id="cd00075">
    <property type="entry name" value="HATPase"/>
    <property type="match status" value="1"/>
</dbReference>
<feature type="coiled-coil region" evidence="4">
    <location>
        <begin position="280"/>
        <end position="307"/>
    </location>
</feature>
<keyword evidence="9" id="KW-1185">Reference proteome</keyword>
<dbReference type="InterPro" id="IPR003661">
    <property type="entry name" value="HisK_dim/P_dom"/>
</dbReference>
<keyword evidence="5" id="KW-0812">Transmembrane</keyword>
<gene>
    <name evidence="8" type="ORF">SYK_13900</name>
</gene>
<dbReference type="Pfam" id="PF00512">
    <property type="entry name" value="HisKA"/>
    <property type="match status" value="1"/>
</dbReference>
<dbReference type="EMBL" id="AP026709">
    <property type="protein sequence ID" value="BDQ37030.1"/>
    <property type="molecule type" value="Genomic_DNA"/>
</dbReference>
<dbReference type="SUPFAM" id="SSF53850">
    <property type="entry name" value="Periplasmic binding protein-like II"/>
    <property type="match status" value="1"/>
</dbReference>
<dbReference type="Pfam" id="PF13188">
    <property type="entry name" value="PAS_8"/>
    <property type="match status" value="1"/>
</dbReference>
<dbReference type="InterPro" id="IPR036097">
    <property type="entry name" value="HisK_dim/P_sf"/>
</dbReference>
<evidence type="ECO:0000313" key="8">
    <source>
        <dbReference type="EMBL" id="BDQ37030.1"/>
    </source>
</evidence>
<evidence type="ECO:0000256" key="5">
    <source>
        <dbReference type="SAM" id="Phobius"/>
    </source>
</evidence>
<sequence length="650" mass="72450">MRRSVYLSLILMAFVLFFSAGNAWCRETCKVGIRAISPPFSFLAMQDGEQGVRGYSIDEWVLLGELLDADIEFVLVDSLVDYPRMYADGQLDLMAHGSRPSSRSSFVFIPLGYSLRNHLFVNTKSPVVNNSNKLAGKRVVAITGAPYSPEVEFGDDVIRVTSPLEALSMLDQGVVEIFVAPSERVADYLIDQNGFSNIEKKGKVLGEVPLGLSVSRHDRQFAADLMSAVRHLRETGHLAQLRDKWFGEHSRRDGLTYYAKHIAIAVAIVGLIFIGIVLWNVSLKRRVDKAASDLRRTEQRYRDLIESSPDVIFLVNEAGDILHANERAQSFLLFPDQDDIVNLGQIMVPDDVDEIAAFLTKVFNDGCDKHEFSMQSVSGNPMEVEIAGRVIQGPLHTELLACLFARNVMERNRMEEELIQSERLGIIGKMAASIAHEVNNPLGIIQANAEELLCEANVDKDVKEGLSAIQRNAIRAGEITKGLLEAASPKPISLKKINVGDMIYESLSLLGPKAKKSRIEVRVEDGPLFIRGDNRVLQQVIVNLLFNSLASMDGVGFIEILVWRQGEHDLQTVRLEVKDEGKGIPRKNLPRIFEPFFTSRKGGFGLGLFITRRMVERHDGLIFAESEAGDGTRMILEFPAYRHKDKTDAS</sequence>